<dbReference type="Proteomes" id="UP000663859">
    <property type="component" value="Unassembled WGS sequence"/>
</dbReference>
<comment type="similarity">
    <text evidence="2">Belongs to the dethiobiotin synthetase family.</text>
</comment>
<keyword evidence="2" id="KW-0963">Cytoplasm</keyword>
<dbReference type="HAMAP" id="MF_00336">
    <property type="entry name" value="BioD"/>
    <property type="match status" value="1"/>
</dbReference>
<comment type="catalytic activity">
    <reaction evidence="2">
        <text>(7R,8S)-7,8-diammoniononanoate + CO2 + ATP = (4R,5S)-dethiobiotin + ADP + phosphate + 3 H(+)</text>
        <dbReference type="Rhea" id="RHEA:15805"/>
        <dbReference type="ChEBI" id="CHEBI:15378"/>
        <dbReference type="ChEBI" id="CHEBI:16526"/>
        <dbReference type="ChEBI" id="CHEBI:30616"/>
        <dbReference type="ChEBI" id="CHEBI:43474"/>
        <dbReference type="ChEBI" id="CHEBI:149469"/>
        <dbReference type="ChEBI" id="CHEBI:149473"/>
        <dbReference type="ChEBI" id="CHEBI:456216"/>
        <dbReference type="EC" id="6.3.3.3"/>
    </reaction>
</comment>
<name>A0A8J2BPW1_9BACT</name>
<keyword evidence="2" id="KW-0479">Metal-binding</keyword>
<dbReference type="NCBIfam" id="TIGR00347">
    <property type="entry name" value="bioD"/>
    <property type="match status" value="1"/>
</dbReference>
<dbReference type="GO" id="GO:0000287">
    <property type="term" value="F:magnesium ion binding"/>
    <property type="evidence" value="ECO:0007669"/>
    <property type="project" value="UniProtKB-UniRule"/>
</dbReference>
<feature type="binding site" evidence="2">
    <location>
        <position position="45"/>
    </location>
    <ligand>
        <name>Mg(2+)</name>
        <dbReference type="ChEBI" id="CHEBI:18420"/>
    </ligand>
</feature>
<keyword evidence="2" id="KW-0547">Nucleotide-binding</keyword>
<comment type="caution">
    <text evidence="2">Lacks conserved residue(s) required for the propagation of feature annotation.</text>
</comment>
<dbReference type="AlphaFoldDB" id="A0A8J2BPW1"/>
<dbReference type="UniPathway" id="UPA00078">
    <property type="reaction ID" value="UER00161"/>
</dbReference>
<keyword evidence="2" id="KW-0067">ATP-binding</keyword>
<dbReference type="SUPFAM" id="SSF52540">
    <property type="entry name" value="P-loop containing nucleoside triphosphate hydrolases"/>
    <property type="match status" value="1"/>
</dbReference>
<comment type="subcellular location">
    <subcellularLocation>
        <location evidence="2">Cytoplasm</location>
    </subcellularLocation>
</comment>
<evidence type="ECO:0000313" key="3">
    <source>
        <dbReference type="EMBL" id="CAF0697772.1"/>
    </source>
</evidence>
<accession>A0A8J2BPW1</accession>
<dbReference type="GO" id="GO:0005829">
    <property type="term" value="C:cytosol"/>
    <property type="evidence" value="ECO:0007669"/>
    <property type="project" value="TreeGrafter"/>
</dbReference>
<dbReference type="PANTHER" id="PTHR43210:SF5">
    <property type="entry name" value="DETHIOBIOTIN SYNTHETASE"/>
    <property type="match status" value="1"/>
</dbReference>
<gene>
    <name evidence="2 3" type="primary">bioD</name>
    <name evidence="3" type="ORF">MPNT_230013</name>
</gene>
<feature type="binding site" evidence="2">
    <location>
        <position position="106"/>
    </location>
    <ligand>
        <name>Mg(2+)</name>
        <dbReference type="ChEBI" id="CHEBI:18420"/>
    </ligand>
</feature>
<comment type="cofactor">
    <cofactor evidence="2">
        <name>Mg(2+)</name>
        <dbReference type="ChEBI" id="CHEBI:18420"/>
    </cofactor>
</comment>
<evidence type="ECO:0000256" key="1">
    <source>
        <dbReference type="ARBA" id="ARBA00022756"/>
    </source>
</evidence>
<keyword evidence="1 2" id="KW-0093">Biotin biosynthesis</keyword>
<feature type="binding site" evidence="2">
    <location>
        <position position="45"/>
    </location>
    <ligand>
        <name>ATP</name>
        <dbReference type="ChEBI" id="CHEBI:30616"/>
    </ligand>
</feature>
<comment type="caution">
    <text evidence="3">The sequence shown here is derived from an EMBL/GenBank/DDBJ whole genome shotgun (WGS) entry which is preliminary data.</text>
</comment>
<dbReference type="InterPro" id="IPR027417">
    <property type="entry name" value="P-loop_NTPase"/>
</dbReference>
<dbReference type="PIRSF" id="PIRSF006755">
    <property type="entry name" value="DTB_synth"/>
    <property type="match status" value="1"/>
</dbReference>
<reference evidence="3" key="1">
    <citation type="submission" date="2021-02" db="EMBL/GenBank/DDBJ databases">
        <authorList>
            <person name="Cremers G."/>
            <person name="Picone N."/>
        </authorList>
    </citation>
    <scope>NUCLEOTIDE SEQUENCE</scope>
    <source>
        <strain evidence="3">PQ17</strain>
    </source>
</reference>
<dbReference type="GO" id="GO:0004141">
    <property type="term" value="F:dethiobiotin synthase activity"/>
    <property type="evidence" value="ECO:0007669"/>
    <property type="project" value="UniProtKB-UniRule"/>
</dbReference>
<dbReference type="PANTHER" id="PTHR43210">
    <property type="entry name" value="DETHIOBIOTIN SYNTHETASE"/>
    <property type="match status" value="1"/>
</dbReference>
<evidence type="ECO:0000313" key="4">
    <source>
        <dbReference type="Proteomes" id="UP000663859"/>
    </source>
</evidence>
<dbReference type="InterPro" id="IPR004472">
    <property type="entry name" value="DTB_synth_BioD"/>
</dbReference>
<organism evidence="3 4">
    <name type="scientific">Candidatus Methylacidithermus pantelleriae</name>
    <dbReference type="NCBI Taxonomy" id="2744239"/>
    <lineage>
        <taxon>Bacteria</taxon>
        <taxon>Pseudomonadati</taxon>
        <taxon>Verrucomicrobiota</taxon>
        <taxon>Methylacidiphilae</taxon>
        <taxon>Methylacidiphilales</taxon>
        <taxon>Methylacidiphilaceae</taxon>
        <taxon>Candidatus Methylacidithermus</taxon>
    </lineage>
</organism>
<dbReference type="GO" id="GO:0009102">
    <property type="term" value="P:biotin biosynthetic process"/>
    <property type="evidence" value="ECO:0007669"/>
    <property type="project" value="UniProtKB-UniRule"/>
</dbReference>
<keyword evidence="4" id="KW-1185">Reference proteome</keyword>
<feature type="binding site" evidence="2">
    <location>
        <position position="40"/>
    </location>
    <ligand>
        <name>substrate</name>
    </ligand>
</feature>
<feature type="binding site" evidence="2">
    <location>
        <begin position="106"/>
        <end position="109"/>
    </location>
    <ligand>
        <name>ATP</name>
        <dbReference type="ChEBI" id="CHEBI:30616"/>
    </ligand>
</feature>
<feature type="binding site" evidence="2">
    <location>
        <begin position="11"/>
        <end position="16"/>
    </location>
    <ligand>
        <name>ATP</name>
        <dbReference type="ChEBI" id="CHEBI:30616"/>
    </ligand>
</feature>
<feature type="binding site" evidence="2">
    <location>
        <position position="202"/>
    </location>
    <ligand>
        <name>ATP</name>
        <dbReference type="ChEBI" id="CHEBI:30616"/>
    </ligand>
</feature>
<keyword evidence="2 3" id="KW-0436">Ligase</keyword>
<dbReference type="EMBL" id="CAJNOB010000016">
    <property type="protein sequence ID" value="CAF0697772.1"/>
    <property type="molecule type" value="Genomic_DNA"/>
</dbReference>
<comment type="pathway">
    <text evidence="2">Cofactor biosynthesis; biotin biosynthesis; biotin from 7,8-diaminononanoate: step 1/2.</text>
</comment>
<comment type="function">
    <text evidence="2">Catalyzes a mechanistically unusual reaction, the ATP-dependent insertion of CO2 between the N7 and N8 nitrogen atoms of 7,8-diaminopelargonic acid (DAPA, also called 7,8-diammoniononanoate) to form a ureido ring.</text>
</comment>
<feature type="binding site" evidence="2">
    <location>
        <position position="15"/>
    </location>
    <ligand>
        <name>Mg(2+)</name>
        <dbReference type="ChEBI" id="CHEBI:18420"/>
    </ligand>
</feature>
<dbReference type="Pfam" id="PF13500">
    <property type="entry name" value="AAA_26"/>
    <property type="match status" value="1"/>
</dbReference>
<comment type="subunit">
    <text evidence="2">Homodimer.</text>
</comment>
<protein>
    <recommendedName>
        <fullName evidence="2">ATP-dependent dethiobiotin synthetase BioD</fullName>
        <ecNumber evidence="2">6.3.3.3</ecNumber>
    </recommendedName>
    <alternativeName>
        <fullName evidence="2">DTB synthetase</fullName>
        <shortName evidence="2">DTBS</shortName>
    </alternativeName>
    <alternativeName>
        <fullName evidence="2">Dethiobiotin synthase</fullName>
    </alternativeName>
</protein>
<feature type="active site" evidence="2">
    <location>
        <position position="36"/>
    </location>
</feature>
<dbReference type="Gene3D" id="3.40.50.300">
    <property type="entry name" value="P-loop containing nucleotide triphosphate hydrolases"/>
    <property type="match status" value="1"/>
</dbReference>
<evidence type="ECO:0000256" key="2">
    <source>
        <dbReference type="HAMAP-Rule" id="MF_00336"/>
    </source>
</evidence>
<proteinExistence type="inferred from homology"/>
<dbReference type="EC" id="6.3.3.3" evidence="2"/>
<dbReference type="GO" id="GO:0005524">
    <property type="term" value="F:ATP binding"/>
    <property type="evidence" value="ECO:0007669"/>
    <property type="project" value="UniProtKB-UniRule"/>
</dbReference>
<keyword evidence="2" id="KW-0460">Magnesium</keyword>
<dbReference type="RefSeq" id="WP_174583222.1">
    <property type="nucleotide sequence ID" value="NZ_CAJNOB010000016.1"/>
</dbReference>
<sequence>MQLFITGTTTGVGKTVFSCELLRRWRRQGKKAIGLKPVSTGDRRDAELLAEAMDGTLSVEEVNPAHWDIPAAPLVAYRRGGKPLDLDFLCEHVARFCRRYSHVVVEGIGGWLSPLAPGITVREWVQRLSLPVILVTRSELGTLSPTLATAESILASGMCLRGIALNFHGVMPGPASTTHAEILEEWIGVPVFSFGGEAGFPQQFPDWLNS</sequence>
<dbReference type="CDD" id="cd03109">
    <property type="entry name" value="DTBS"/>
    <property type="match status" value="1"/>
</dbReference>